<evidence type="ECO:0000259" key="2">
    <source>
        <dbReference type="PROSITE" id="PS50157"/>
    </source>
</evidence>
<dbReference type="Gene3D" id="3.30.160.60">
    <property type="entry name" value="Classic Zinc Finger"/>
    <property type="match status" value="1"/>
</dbReference>
<dbReference type="SMART" id="SM00355">
    <property type="entry name" value="ZnF_C2H2"/>
    <property type="match status" value="1"/>
</dbReference>
<accession>A0A7J6WDV4</accession>
<evidence type="ECO:0000256" key="1">
    <source>
        <dbReference type="PROSITE-ProRule" id="PRU00042"/>
    </source>
</evidence>
<protein>
    <recommendedName>
        <fullName evidence="2">C2H2-type domain-containing protein</fullName>
    </recommendedName>
</protein>
<name>A0A7J6WDV4_THATH</name>
<evidence type="ECO:0000313" key="3">
    <source>
        <dbReference type="EMBL" id="KAF5194545.1"/>
    </source>
</evidence>
<dbReference type="EMBL" id="JABWDY010018574">
    <property type="protein sequence ID" value="KAF5194545.1"/>
    <property type="molecule type" value="Genomic_DNA"/>
</dbReference>
<dbReference type="Pfam" id="PF13912">
    <property type="entry name" value="zf-C2H2_6"/>
    <property type="match status" value="1"/>
</dbReference>
<organism evidence="3 4">
    <name type="scientific">Thalictrum thalictroides</name>
    <name type="common">Rue-anemone</name>
    <name type="synonym">Anemone thalictroides</name>
    <dbReference type="NCBI Taxonomy" id="46969"/>
    <lineage>
        <taxon>Eukaryota</taxon>
        <taxon>Viridiplantae</taxon>
        <taxon>Streptophyta</taxon>
        <taxon>Embryophyta</taxon>
        <taxon>Tracheophyta</taxon>
        <taxon>Spermatophyta</taxon>
        <taxon>Magnoliopsida</taxon>
        <taxon>Ranunculales</taxon>
        <taxon>Ranunculaceae</taxon>
        <taxon>Thalictroideae</taxon>
        <taxon>Thalictrum</taxon>
    </lineage>
</organism>
<dbReference type="SUPFAM" id="SSF57667">
    <property type="entry name" value="beta-beta-alpha zinc fingers"/>
    <property type="match status" value="1"/>
</dbReference>
<keyword evidence="1" id="KW-0479">Metal-binding</keyword>
<dbReference type="Proteomes" id="UP000554482">
    <property type="component" value="Unassembled WGS sequence"/>
</dbReference>
<evidence type="ECO:0000313" key="4">
    <source>
        <dbReference type="Proteomes" id="UP000554482"/>
    </source>
</evidence>
<comment type="caution">
    <text evidence="3">The sequence shown here is derived from an EMBL/GenBank/DDBJ whole genome shotgun (WGS) entry which is preliminary data.</text>
</comment>
<dbReference type="InterPro" id="IPR013087">
    <property type="entry name" value="Znf_C2H2_type"/>
</dbReference>
<sequence length="283" mass="31518">MEKKGDDSNLCSNNWDSLSDLPMEMEFMKNLTNLDMVDENSSQNLCNDELVSISTDPSSNLVPAVDMGADLLATNDQVQAGHNDHLRSVEAQLVMPMANMENTFPATVLGGNHEQHGSVPSPSNIITVLDMHPSTVMVPSGENVESVFFSYTKYGYEISSYSLNNEAGDSQDIENQQDDWYLSYMPLPNEQIHFPHLENHILPTEPPVLDDSIAQAETSIMVSNNTITDQSNIPSIGSSTSEPFKCSVCKEEFPSHRSLTGHMSKHARDNLHKVFPDRKRRRC</sequence>
<dbReference type="InterPro" id="IPR036236">
    <property type="entry name" value="Znf_C2H2_sf"/>
</dbReference>
<dbReference type="PROSITE" id="PS00028">
    <property type="entry name" value="ZINC_FINGER_C2H2_1"/>
    <property type="match status" value="1"/>
</dbReference>
<feature type="domain" description="C2H2-type" evidence="2">
    <location>
        <begin position="244"/>
        <end position="271"/>
    </location>
</feature>
<keyword evidence="4" id="KW-1185">Reference proteome</keyword>
<proteinExistence type="predicted"/>
<gene>
    <name evidence="3" type="ORF">FRX31_015863</name>
</gene>
<dbReference type="PROSITE" id="PS50157">
    <property type="entry name" value="ZINC_FINGER_C2H2_2"/>
    <property type="match status" value="1"/>
</dbReference>
<keyword evidence="1" id="KW-0863">Zinc-finger</keyword>
<dbReference type="AlphaFoldDB" id="A0A7J6WDV4"/>
<reference evidence="3 4" key="1">
    <citation type="submission" date="2020-06" db="EMBL/GenBank/DDBJ databases">
        <title>Transcriptomic and genomic resources for Thalictrum thalictroides and T. hernandezii: Facilitating candidate gene discovery in an emerging model plant lineage.</title>
        <authorList>
            <person name="Arias T."/>
            <person name="Riano-Pachon D.M."/>
            <person name="Di Stilio V.S."/>
        </authorList>
    </citation>
    <scope>NUCLEOTIDE SEQUENCE [LARGE SCALE GENOMIC DNA]</scope>
    <source>
        <strain evidence="4">cv. WT478/WT964</strain>
        <tissue evidence="3">Leaves</tissue>
    </source>
</reference>
<dbReference type="GO" id="GO:0008270">
    <property type="term" value="F:zinc ion binding"/>
    <property type="evidence" value="ECO:0007669"/>
    <property type="project" value="UniProtKB-KW"/>
</dbReference>
<keyword evidence="1" id="KW-0862">Zinc</keyword>
<dbReference type="OrthoDB" id="6077919at2759"/>